<evidence type="ECO:0000256" key="5">
    <source>
        <dbReference type="SAM" id="MobiDB-lite"/>
    </source>
</evidence>
<keyword evidence="3 4" id="KW-0808">Transferase</keyword>
<dbReference type="InterPro" id="IPR050881">
    <property type="entry name" value="LL-DAP_aminotransferase"/>
</dbReference>
<dbReference type="CDD" id="cd00609">
    <property type="entry name" value="AAT_like"/>
    <property type="match status" value="1"/>
</dbReference>
<dbReference type="AlphaFoldDB" id="A0AA37V1I1"/>
<gene>
    <name evidence="7" type="ORF">rosag_27580</name>
</gene>
<dbReference type="InterPro" id="IPR004838">
    <property type="entry name" value="NHTrfase_class1_PyrdxlP-BS"/>
</dbReference>
<reference evidence="7" key="1">
    <citation type="submission" date="2022-08" db="EMBL/GenBank/DDBJ databases">
        <title>Draft genome sequencing of Roseisolibacter agri AW1220.</title>
        <authorList>
            <person name="Tobiishi Y."/>
            <person name="Tonouchi A."/>
        </authorList>
    </citation>
    <scope>NUCLEOTIDE SEQUENCE</scope>
    <source>
        <strain evidence="7">AW1220</strain>
    </source>
</reference>
<accession>A0AA37V1I1</accession>
<dbReference type="Pfam" id="PF00155">
    <property type="entry name" value="Aminotran_1_2"/>
    <property type="match status" value="1"/>
</dbReference>
<sequence length="427" mass="45113">MTDGRDGASRGWDRSPDAVPARFRAPTPPSSPSRPVVLPRPIPSLDRLPPYVFAELDRLKADARARGRTFVDLGIGSPDQPTPAPVMEAVRRAAGDTSRHGYPPFRGTPEFLGAASRYMAARFGVALDPAQELIAVSGSKEGVAQLLQAYCGPGDVALVPAVYYPVYARAPMLNGADAWFIPTPAPDFLPDLDAIPADVLSRAKVLVVNYPNNPTGAVCDVAFLARCVAFARRHGLLLLSDLAYAELSFDGYRAPSVFEVPGAMDVAVELHSCSKAFNMAGLRIGFAAGSAEAIATLGAYRTNVGYGTPWVAQAAGAAALDAHATLAAPIVAEYRARRDAVYTALREAGWDVTPPRAAMYAWLPVPEGFDDWGWVRAALDEVGVVVTPGLAFGPGGAGWFRISLVQPAPVLSQAVARLAELAARVPA</sequence>
<evidence type="ECO:0000256" key="4">
    <source>
        <dbReference type="RuleBase" id="RU000481"/>
    </source>
</evidence>
<dbReference type="PROSITE" id="PS00105">
    <property type="entry name" value="AA_TRANSFER_CLASS_1"/>
    <property type="match status" value="1"/>
</dbReference>
<feature type="domain" description="Aminotransferase class I/classII large" evidence="6">
    <location>
        <begin position="70"/>
        <end position="415"/>
    </location>
</feature>
<evidence type="ECO:0000256" key="2">
    <source>
        <dbReference type="ARBA" id="ARBA00022576"/>
    </source>
</evidence>
<evidence type="ECO:0000313" key="7">
    <source>
        <dbReference type="EMBL" id="GLC26245.1"/>
    </source>
</evidence>
<dbReference type="PANTHER" id="PTHR42832">
    <property type="entry name" value="AMINO ACID AMINOTRANSFERASE"/>
    <property type="match status" value="1"/>
</dbReference>
<name>A0AA37V1I1_9BACT</name>
<dbReference type="EMBL" id="BRXS01000004">
    <property type="protein sequence ID" value="GLC26245.1"/>
    <property type="molecule type" value="Genomic_DNA"/>
</dbReference>
<dbReference type="Proteomes" id="UP001161325">
    <property type="component" value="Unassembled WGS sequence"/>
</dbReference>
<evidence type="ECO:0000256" key="1">
    <source>
        <dbReference type="ARBA" id="ARBA00001933"/>
    </source>
</evidence>
<feature type="compositionally biased region" description="Basic and acidic residues" evidence="5">
    <location>
        <begin position="1"/>
        <end position="16"/>
    </location>
</feature>
<dbReference type="Gene3D" id="3.90.1150.10">
    <property type="entry name" value="Aspartate Aminotransferase, domain 1"/>
    <property type="match status" value="1"/>
</dbReference>
<comment type="caution">
    <text evidence="7">The sequence shown here is derived from an EMBL/GenBank/DDBJ whole genome shotgun (WGS) entry which is preliminary data.</text>
</comment>
<feature type="region of interest" description="Disordered" evidence="5">
    <location>
        <begin position="1"/>
        <end position="39"/>
    </location>
</feature>
<dbReference type="InterPro" id="IPR015424">
    <property type="entry name" value="PyrdxlP-dep_Trfase"/>
</dbReference>
<keyword evidence="8" id="KW-1185">Reference proteome</keyword>
<dbReference type="EC" id="2.6.1.-" evidence="4"/>
<evidence type="ECO:0000313" key="8">
    <source>
        <dbReference type="Proteomes" id="UP001161325"/>
    </source>
</evidence>
<dbReference type="InterPro" id="IPR015422">
    <property type="entry name" value="PyrdxlP-dep_Trfase_small"/>
</dbReference>
<feature type="compositionally biased region" description="Pro residues" evidence="5">
    <location>
        <begin position="26"/>
        <end position="39"/>
    </location>
</feature>
<keyword evidence="2 4" id="KW-0032">Aminotransferase</keyword>
<comment type="cofactor">
    <cofactor evidence="1 4">
        <name>pyridoxal 5'-phosphate</name>
        <dbReference type="ChEBI" id="CHEBI:597326"/>
    </cofactor>
</comment>
<proteinExistence type="inferred from homology"/>
<evidence type="ECO:0000256" key="3">
    <source>
        <dbReference type="ARBA" id="ARBA00022679"/>
    </source>
</evidence>
<dbReference type="InterPro" id="IPR004839">
    <property type="entry name" value="Aminotransferase_I/II_large"/>
</dbReference>
<dbReference type="PANTHER" id="PTHR42832:SF3">
    <property type="entry name" value="L-GLUTAMINE--4-(METHYLSULFANYL)-2-OXOBUTANOATE AMINOTRANSFERASE"/>
    <property type="match status" value="1"/>
</dbReference>
<dbReference type="SUPFAM" id="SSF53383">
    <property type="entry name" value="PLP-dependent transferases"/>
    <property type="match status" value="1"/>
</dbReference>
<dbReference type="GO" id="GO:0030170">
    <property type="term" value="F:pyridoxal phosphate binding"/>
    <property type="evidence" value="ECO:0007669"/>
    <property type="project" value="InterPro"/>
</dbReference>
<dbReference type="GO" id="GO:0008483">
    <property type="term" value="F:transaminase activity"/>
    <property type="evidence" value="ECO:0007669"/>
    <property type="project" value="UniProtKB-KW"/>
</dbReference>
<comment type="similarity">
    <text evidence="4">Belongs to the class-I pyridoxal-phosphate-dependent aminotransferase family.</text>
</comment>
<organism evidence="7 8">
    <name type="scientific">Roseisolibacter agri</name>
    <dbReference type="NCBI Taxonomy" id="2014610"/>
    <lineage>
        <taxon>Bacteria</taxon>
        <taxon>Pseudomonadati</taxon>
        <taxon>Gemmatimonadota</taxon>
        <taxon>Gemmatimonadia</taxon>
        <taxon>Gemmatimonadales</taxon>
        <taxon>Gemmatimonadaceae</taxon>
        <taxon>Roseisolibacter</taxon>
    </lineage>
</organism>
<dbReference type="Gene3D" id="3.40.640.10">
    <property type="entry name" value="Type I PLP-dependent aspartate aminotransferase-like (Major domain)"/>
    <property type="match status" value="1"/>
</dbReference>
<protein>
    <recommendedName>
        <fullName evidence="4">Aminotransferase</fullName>
        <ecNumber evidence="4">2.6.1.-</ecNumber>
    </recommendedName>
</protein>
<dbReference type="InterPro" id="IPR015421">
    <property type="entry name" value="PyrdxlP-dep_Trfase_major"/>
</dbReference>
<evidence type="ECO:0000259" key="6">
    <source>
        <dbReference type="Pfam" id="PF00155"/>
    </source>
</evidence>